<gene>
    <name evidence="4" type="ORF">PGLA1383_LOCUS38082</name>
</gene>
<feature type="signal peptide" evidence="2">
    <location>
        <begin position="1"/>
        <end position="25"/>
    </location>
</feature>
<dbReference type="PROSITE" id="PS50948">
    <property type="entry name" value="PAN"/>
    <property type="match status" value="2"/>
</dbReference>
<feature type="region of interest" description="Disordered" evidence="1">
    <location>
        <begin position="189"/>
        <end position="214"/>
    </location>
</feature>
<protein>
    <recommendedName>
        <fullName evidence="3">Apple domain-containing protein</fullName>
    </recommendedName>
</protein>
<keyword evidence="5" id="KW-1185">Reference proteome</keyword>
<proteinExistence type="predicted"/>
<feature type="chain" id="PRO_5032844199" description="Apple domain-containing protein" evidence="2">
    <location>
        <begin position="26"/>
        <end position="689"/>
    </location>
</feature>
<comment type="caution">
    <text evidence="4">The sequence shown here is derived from an EMBL/GenBank/DDBJ whole genome shotgun (WGS) entry which is preliminary data.</text>
</comment>
<dbReference type="EMBL" id="CAJNNV010027497">
    <property type="protein sequence ID" value="CAE8620526.1"/>
    <property type="molecule type" value="Genomic_DNA"/>
</dbReference>
<feature type="domain" description="Apple" evidence="3">
    <location>
        <begin position="341"/>
        <end position="406"/>
    </location>
</feature>
<evidence type="ECO:0000256" key="2">
    <source>
        <dbReference type="SAM" id="SignalP"/>
    </source>
</evidence>
<dbReference type="OrthoDB" id="406041at2759"/>
<evidence type="ECO:0000256" key="1">
    <source>
        <dbReference type="SAM" id="MobiDB-lite"/>
    </source>
</evidence>
<dbReference type="Proteomes" id="UP000654075">
    <property type="component" value="Unassembled WGS sequence"/>
</dbReference>
<accession>A0A813G8H9</accession>
<evidence type="ECO:0000313" key="4">
    <source>
        <dbReference type="EMBL" id="CAE8620526.1"/>
    </source>
</evidence>
<dbReference type="AlphaFoldDB" id="A0A813G8H9"/>
<keyword evidence="2" id="KW-0732">Signal</keyword>
<organism evidence="4 5">
    <name type="scientific">Polarella glacialis</name>
    <name type="common">Dinoflagellate</name>
    <dbReference type="NCBI Taxonomy" id="89957"/>
    <lineage>
        <taxon>Eukaryota</taxon>
        <taxon>Sar</taxon>
        <taxon>Alveolata</taxon>
        <taxon>Dinophyceae</taxon>
        <taxon>Suessiales</taxon>
        <taxon>Suessiaceae</taxon>
        <taxon>Polarella</taxon>
    </lineage>
</organism>
<dbReference type="InterPro" id="IPR003609">
    <property type="entry name" value="Pan_app"/>
</dbReference>
<feature type="domain" description="Apple" evidence="3">
    <location>
        <begin position="522"/>
        <end position="587"/>
    </location>
</feature>
<feature type="compositionally biased region" description="Low complexity" evidence="1">
    <location>
        <begin position="190"/>
        <end position="214"/>
    </location>
</feature>
<dbReference type="SMART" id="SM00473">
    <property type="entry name" value="PAN_AP"/>
    <property type="match status" value="3"/>
</dbReference>
<name>A0A813G8H9_POLGL</name>
<reference evidence="4" key="1">
    <citation type="submission" date="2021-02" db="EMBL/GenBank/DDBJ databases">
        <authorList>
            <person name="Dougan E. K."/>
            <person name="Rhodes N."/>
            <person name="Thang M."/>
            <person name="Chan C."/>
        </authorList>
    </citation>
    <scope>NUCLEOTIDE SEQUENCE</scope>
</reference>
<evidence type="ECO:0000313" key="5">
    <source>
        <dbReference type="Proteomes" id="UP000654075"/>
    </source>
</evidence>
<evidence type="ECO:0000259" key="3">
    <source>
        <dbReference type="PROSITE" id="PS50948"/>
    </source>
</evidence>
<sequence>MMYDRNPLQWLIGLMVTGAMISSSAVTTEPALLCKEWCGHPGVCSTLIRPAGYEMECQYISCDEHASGKLCGGEGYVTSYENDCGVRGSGWFEERIELGCCICNASSPPGPTVAPDETGRQFCDGDYSWCEIALLCPPGYNLSQPHSFCSHQNCSVLGPNYVEETMSSFECMDCGLGGFARHRSCRTCEPGPDSRGTSSSSTSSIMPSTGTTTTSSMDVQAYMCALEAIEIMGAGTGAINGVYRKVPNGQNAEVGRTALTECELCATWQNGQWQVYVTNSHFWRISGTDPLTHYYDGVGYMMGPPGSGDWDYKMEKKGTNPDPVVLPARMFVPITGQEEACRGATAADNSNSYYELVAATSLEDCQDRCLSQPRHCKGFEFSRGRCEIWTRPEGILSSYKLTGYTCLRNDLAPVFSPVDGGKDRACRGATSLDNSASYYKVFKGLTLRDCQSKCMDEAMCKGIEHATEYWHAGRCEIWTLSHGNGSSAPVAGYTCMSYKARPLTPPLVSRMFVPITGQEEACRGATATDNSDSYYELVAASSLEECQDRCLSQPRHCKGIEFGRGRCEIWTRPEGILSSYKLTGFTCLRNDLAPVFSPMDGGKDRACRGATSLDNSASYYKLFKGLTLGDCRSKCMDEPLCKGIEHATEYWHAGRCEIWTLSHGIGSSAPVAGHTCMSYKARPWTPPLV</sequence>